<dbReference type="Gene3D" id="3.40.50.10320">
    <property type="entry name" value="LmbE-like"/>
    <property type="match status" value="1"/>
</dbReference>
<reference evidence="1 2" key="1">
    <citation type="submission" date="2017-07" db="EMBL/GenBank/DDBJ databases">
        <title>Flavobacterium cyanobacteriorum sp. nov., isolated from cyanobacterial aggregates in a eutrophic lake.</title>
        <authorList>
            <person name="Cai H."/>
        </authorList>
    </citation>
    <scope>NUCLEOTIDE SEQUENCE [LARGE SCALE GENOMIC DNA]</scope>
    <source>
        <strain evidence="1 2">TH021</strain>
    </source>
</reference>
<dbReference type="PANTHER" id="PTHR12993:SF11">
    <property type="entry name" value="N-ACETYLGLUCOSAMINYL-PHOSPHATIDYLINOSITOL DE-N-ACETYLASE"/>
    <property type="match status" value="1"/>
</dbReference>
<dbReference type="SUPFAM" id="SSF102588">
    <property type="entry name" value="LmbE-like"/>
    <property type="match status" value="1"/>
</dbReference>
<dbReference type="AlphaFoldDB" id="A0A255YTY2"/>
<dbReference type="OrthoDB" id="9790023at2"/>
<keyword evidence="2" id="KW-1185">Reference proteome</keyword>
<dbReference type="PANTHER" id="PTHR12993">
    <property type="entry name" value="N-ACETYLGLUCOSAMINYL-PHOSPHATIDYLINOSITOL DE-N-ACETYLASE-RELATED"/>
    <property type="match status" value="1"/>
</dbReference>
<sequence length="223" mass="25657">MKNVIVISAHPDDETLGVGGTMLKHIANGDKVYWLIITNVFEEQGFTKERVESRQEEIRKVERMFGITKTFMLNYPTMTLSSSSVIKMVPQISKVFMEVKPEIIYSLNRSDAHSDHRVIFDATIACTKSFRYPFIKQILMYECISETEFAPALHEKAFIPNYYVDITDYLDKKLEIMKVFESEIAPAPFPRSLENIRALAHFRGASAGVHYAEAFQLLKFIDK</sequence>
<organism evidence="1 2">
    <name type="scientific">Flavobacterium cyanobacteriorum</name>
    <dbReference type="NCBI Taxonomy" id="2022802"/>
    <lineage>
        <taxon>Bacteria</taxon>
        <taxon>Pseudomonadati</taxon>
        <taxon>Bacteroidota</taxon>
        <taxon>Flavobacteriia</taxon>
        <taxon>Flavobacteriales</taxon>
        <taxon>Flavobacteriaceae</taxon>
        <taxon>Flavobacterium</taxon>
    </lineage>
</organism>
<dbReference type="GO" id="GO:0016811">
    <property type="term" value="F:hydrolase activity, acting on carbon-nitrogen (but not peptide) bonds, in linear amides"/>
    <property type="evidence" value="ECO:0007669"/>
    <property type="project" value="TreeGrafter"/>
</dbReference>
<evidence type="ECO:0000313" key="1">
    <source>
        <dbReference type="EMBL" id="OYQ32105.1"/>
    </source>
</evidence>
<dbReference type="Proteomes" id="UP000216605">
    <property type="component" value="Unassembled WGS sequence"/>
</dbReference>
<accession>A0A255YTY2</accession>
<dbReference type="EMBL" id="NOXV01000304">
    <property type="protein sequence ID" value="OYQ32105.1"/>
    <property type="molecule type" value="Genomic_DNA"/>
</dbReference>
<dbReference type="InterPro" id="IPR024078">
    <property type="entry name" value="LmbE-like_dom_sf"/>
</dbReference>
<dbReference type="RefSeq" id="WP_094416849.1">
    <property type="nucleotide sequence ID" value="NZ_NOXV01000304.1"/>
</dbReference>
<gene>
    <name evidence="1" type="ORF">CHU92_14615</name>
</gene>
<protein>
    <submittedName>
        <fullName evidence="1">GlcNAc-PI de-N-acetylase</fullName>
    </submittedName>
</protein>
<comment type="caution">
    <text evidence="1">The sequence shown here is derived from an EMBL/GenBank/DDBJ whole genome shotgun (WGS) entry which is preliminary data.</text>
</comment>
<dbReference type="Pfam" id="PF02585">
    <property type="entry name" value="PIG-L"/>
    <property type="match status" value="1"/>
</dbReference>
<proteinExistence type="predicted"/>
<dbReference type="InterPro" id="IPR003737">
    <property type="entry name" value="GlcNAc_PI_deacetylase-related"/>
</dbReference>
<name>A0A255YTY2_9FLAO</name>
<evidence type="ECO:0000313" key="2">
    <source>
        <dbReference type="Proteomes" id="UP000216605"/>
    </source>
</evidence>